<keyword evidence="1" id="KW-0175">Coiled coil</keyword>
<evidence type="ECO:0000313" key="4">
    <source>
        <dbReference type="EMBL" id="HGY56636.1"/>
    </source>
</evidence>
<keyword evidence="3" id="KW-0812">Transmembrane</keyword>
<feature type="compositionally biased region" description="Basic residues" evidence="2">
    <location>
        <begin position="1066"/>
        <end position="1078"/>
    </location>
</feature>
<keyword evidence="3" id="KW-0472">Membrane</keyword>
<dbReference type="AlphaFoldDB" id="A0A7V4U224"/>
<dbReference type="Proteomes" id="UP000885779">
    <property type="component" value="Unassembled WGS sequence"/>
</dbReference>
<sequence length="1131" mass="131806">MNKKERFFIDNIFRYAKRNLLYRFWGSLSFFFLILVIFGISTAFADHLFYFSELSRWGLLLIHTGFVLFLLIIFVFKPLAEIRSLKRDTDLSRFAREIGHRQLKQPDELVNIYHLIKRPSINGVSAELRDAAIERAYEKLKQYNFSASLRLKDYLPSSVLIVLVTLSAAVLLATHSDVIVHSGKRLLNPANEYLRIPPFTFRVEPGNAKVIQGRNVEFRVEYEGPALAGCQLTLQEDGARQTIPLKKRPDGYFALLKDVQRPFTYRVEGQPLYAGELADHLHSRSYKVQVLIPPQMKNLDIQLFPPAYTGLPGRTLDRNLGDIVALAGTKAQFKFETNKPLARAKIVFSSGREKTLRVRDRFVAGEFIVRKDDSYHFVLSDTGNLHNLNPIEYRITLLPDLAPLVEITEPGQDLELQLDVILPLKIEVQDDYGIVRCGITYQIRRQDSTQDTSWHSVPVRQNDGGRLRRTYNYLWDFNRMPVTFEDEIRYFAWAKDNRPGKDRGIGKSATYIIRFPSLDEFFEDFADQQEKNIDEMERVGQESQKLKKKLEEINRELKRARELDWEKKQQVQQALETQKELQKKLDEIQKNLEEMVQKLDENNLISEELLQKYEQLQELFREVATPELLQALEELQNALQKNNPQDIKKAFEKFRLNQEMFEKSIERTMELLKQVQFEQKMDRLIQQAKNLTEQQQKMNEELADSSRLQQEEQRRRLEEMHRQQQNNLESLKEALDRFKQEPRVDQFSGLKDKLQETADKLNDPALQKQMQDMQSQLAGAKPQAAQTSRNLSNEFQNIQQGLEQAGAQMKMQNKMEVMRKMASAMNRMLKLSHQQEQIRRKTKQASPLGEGLKDVEREQGRIQQNFRRVIGDIVALSKETFFISPNMSKSLNQAEQNMENSLNQLSERNKSSAMRYQQQAMSALNRGVEQMHQSMSQLSQSESGTGFQQFMEQMQKMAGRQGQINDQTLSLFSGEGNRGQLTADQQAQMQRLAAEQQALREALQQMQEQGGERSDILGRLDGMAQQMDEVIKDLLKNNVDRKTIERQRKILSRMLDAQKSLEQRKQSKKRKAQKAKKYLAKDPGKIQGERDNRREELQQALRRALEEGYTPDYQKLIEKYFKELIRNEQAE</sequence>
<keyword evidence="3" id="KW-1133">Transmembrane helix</keyword>
<feature type="compositionally biased region" description="Basic and acidic residues" evidence="2">
    <location>
        <begin position="1079"/>
        <end position="1095"/>
    </location>
</feature>
<dbReference type="EMBL" id="DRQG01000118">
    <property type="protein sequence ID" value="HGY56636.1"/>
    <property type="molecule type" value="Genomic_DNA"/>
</dbReference>
<feature type="region of interest" description="Disordered" evidence="2">
    <location>
        <begin position="1058"/>
        <end position="1095"/>
    </location>
</feature>
<organism evidence="4">
    <name type="scientific">Caldithrix abyssi</name>
    <dbReference type="NCBI Taxonomy" id="187145"/>
    <lineage>
        <taxon>Bacteria</taxon>
        <taxon>Pseudomonadati</taxon>
        <taxon>Calditrichota</taxon>
        <taxon>Calditrichia</taxon>
        <taxon>Calditrichales</taxon>
        <taxon>Calditrichaceae</taxon>
        <taxon>Caldithrix</taxon>
    </lineage>
</organism>
<name>A0A7V4U224_CALAY</name>
<evidence type="ECO:0000256" key="2">
    <source>
        <dbReference type="SAM" id="MobiDB-lite"/>
    </source>
</evidence>
<feature type="transmembrane region" description="Helical" evidence="3">
    <location>
        <begin position="154"/>
        <end position="174"/>
    </location>
</feature>
<evidence type="ECO:0000256" key="1">
    <source>
        <dbReference type="SAM" id="Coils"/>
    </source>
</evidence>
<feature type="transmembrane region" description="Helical" evidence="3">
    <location>
        <begin position="20"/>
        <end position="45"/>
    </location>
</feature>
<feature type="region of interest" description="Disordered" evidence="2">
    <location>
        <begin position="833"/>
        <end position="856"/>
    </location>
</feature>
<comment type="caution">
    <text evidence="4">The sequence shown here is derived from an EMBL/GenBank/DDBJ whole genome shotgun (WGS) entry which is preliminary data.</text>
</comment>
<reference evidence="4" key="1">
    <citation type="journal article" date="2020" name="mSystems">
        <title>Genome- and Community-Level Interaction Insights into Carbon Utilization and Element Cycling Functions of Hydrothermarchaeota in Hydrothermal Sediment.</title>
        <authorList>
            <person name="Zhou Z."/>
            <person name="Liu Y."/>
            <person name="Xu W."/>
            <person name="Pan J."/>
            <person name="Luo Z.H."/>
            <person name="Li M."/>
        </authorList>
    </citation>
    <scope>NUCLEOTIDE SEQUENCE [LARGE SCALE GENOMIC DNA]</scope>
    <source>
        <strain evidence="4">HyVt-577</strain>
    </source>
</reference>
<protein>
    <recommendedName>
        <fullName evidence="5">DUF4175 family protein</fullName>
    </recommendedName>
</protein>
<evidence type="ECO:0000256" key="3">
    <source>
        <dbReference type="SAM" id="Phobius"/>
    </source>
</evidence>
<feature type="coiled-coil region" evidence="1">
    <location>
        <begin position="982"/>
        <end position="1012"/>
    </location>
</feature>
<feature type="compositionally biased region" description="Basic and acidic residues" evidence="2">
    <location>
        <begin position="709"/>
        <end position="722"/>
    </location>
</feature>
<evidence type="ECO:0008006" key="5">
    <source>
        <dbReference type="Google" id="ProtNLM"/>
    </source>
</evidence>
<gene>
    <name evidence="4" type="ORF">ENK44_13080</name>
</gene>
<feature type="coiled-coil region" evidence="1">
    <location>
        <begin position="526"/>
        <end position="619"/>
    </location>
</feature>
<feature type="region of interest" description="Disordered" evidence="2">
    <location>
        <begin position="696"/>
        <end position="725"/>
    </location>
</feature>
<proteinExistence type="predicted"/>
<feature type="transmembrane region" description="Helical" evidence="3">
    <location>
        <begin position="57"/>
        <end position="76"/>
    </location>
</feature>
<accession>A0A7V4U224</accession>